<reference evidence="3" key="2">
    <citation type="submission" date="2023-05" db="EMBL/GenBank/DDBJ databases">
        <authorList>
            <consortium name="Lawrence Berkeley National Laboratory"/>
            <person name="Steindorff A."/>
            <person name="Hensen N."/>
            <person name="Bonometti L."/>
            <person name="Westerberg I."/>
            <person name="Brannstrom I.O."/>
            <person name="Guillou S."/>
            <person name="Cros-Aarteil S."/>
            <person name="Calhoun S."/>
            <person name="Haridas S."/>
            <person name="Kuo A."/>
            <person name="Mondo S."/>
            <person name="Pangilinan J."/>
            <person name="Riley R."/>
            <person name="Labutti K."/>
            <person name="Andreopoulos B."/>
            <person name="Lipzen A."/>
            <person name="Chen C."/>
            <person name="Yanf M."/>
            <person name="Daum C."/>
            <person name="Ng V."/>
            <person name="Clum A."/>
            <person name="Ohm R."/>
            <person name="Martin F."/>
            <person name="Silar P."/>
            <person name="Natvig D."/>
            <person name="Lalanne C."/>
            <person name="Gautier V."/>
            <person name="Ament-Velasquez S.L."/>
            <person name="Kruys A."/>
            <person name="Hutchinson M.I."/>
            <person name="Powell A.J."/>
            <person name="Barry K."/>
            <person name="Miller A.N."/>
            <person name="Grigoriev I.V."/>
            <person name="Debuchy R."/>
            <person name="Gladieux P."/>
            <person name="Thoren M.H."/>
            <person name="Johannesson H."/>
        </authorList>
    </citation>
    <scope>NUCLEOTIDE SEQUENCE</scope>
    <source>
        <strain evidence="3">CBS 990.96</strain>
    </source>
</reference>
<dbReference type="Pfam" id="PF25488">
    <property type="entry name" value="RNaseT2L_C"/>
    <property type="match status" value="1"/>
</dbReference>
<name>A0AAN7BN63_9PEZI</name>
<proteinExistence type="predicted"/>
<feature type="domain" description="RNase T2-like C-terminal" evidence="2">
    <location>
        <begin position="28"/>
        <end position="103"/>
    </location>
</feature>
<sequence>MHFRSILSLCLANFATAAPSATTKYDTFNGAGQIRTRWNKGDYADLGCVTNDGKWTVDEKLCGTFTATPITNSGTIAYSYYLKSNNGPCYIYGAEFVCDKGNRGTINQFGLWYIDGVLPDASPLRVGNYGLMATWGKNPPLVEEGPQPLHLVSYTEQGKYVWLTWKEL</sequence>
<comment type="caution">
    <text evidence="3">The sequence shown here is derived from an EMBL/GenBank/DDBJ whole genome shotgun (WGS) entry which is preliminary data.</text>
</comment>
<reference evidence="3" key="1">
    <citation type="journal article" date="2023" name="Mol. Phylogenet. Evol.">
        <title>Genome-scale phylogeny and comparative genomics of the fungal order Sordariales.</title>
        <authorList>
            <person name="Hensen N."/>
            <person name="Bonometti L."/>
            <person name="Westerberg I."/>
            <person name="Brannstrom I.O."/>
            <person name="Guillou S."/>
            <person name="Cros-Aarteil S."/>
            <person name="Calhoun S."/>
            <person name="Haridas S."/>
            <person name="Kuo A."/>
            <person name="Mondo S."/>
            <person name="Pangilinan J."/>
            <person name="Riley R."/>
            <person name="LaButti K."/>
            <person name="Andreopoulos B."/>
            <person name="Lipzen A."/>
            <person name="Chen C."/>
            <person name="Yan M."/>
            <person name="Daum C."/>
            <person name="Ng V."/>
            <person name="Clum A."/>
            <person name="Steindorff A."/>
            <person name="Ohm R.A."/>
            <person name="Martin F."/>
            <person name="Silar P."/>
            <person name="Natvig D.O."/>
            <person name="Lalanne C."/>
            <person name="Gautier V."/>
            <person name="Ament-Velasquez S.L."/>
            <person name="Kruys A."/>
            <person name="Hutchinson M.I."/>
            <person name="Powell A.J."/>
            <person name="Barry K."/>
            <person name="Miller A.N."/>
            <person name="Grigoriev I.V."/>
            <person name="Debuchy R."/>
            <person name="Gladieux P."/>
            <person name="Hiltunen Thoren M."/>
            <person name="Johannesson H."/>
        </authorList>
    </citation>
    <scope>NUCLEOTIDE SEQUENCE</scope>
    <source>
        <strain evidence="3">CBS 990.96</strain>
    </source>
</reference>
<keyword evidence="1" id="KW-0732">Signal</keyword>
<evidence type="ECO:0000313" key="4">
    <source>
        <dbReference type="Proteomes" id="UP001301958"/>
    </source>
</evidence>
<dbReference type="EMBL" id="MU865348">
    <property type="protein sequence ID" value="KAK4226424.1"/>
    <property type="molecule type" value="Genomic_DNA"/>
</dbReference>
<keyword evidence="4" id="KW-1185">Reference proteome</keyword>
<organism evidence="3 4">
    <name type="scientific">Podospora fimiseda</name>
    <dbReference type="NCBI Taxonomy" id="252190"/>
    <lineage>
        <taxon>Eukaryota</taxon>
        <taxon>Fungi</taxon>
        <taxon>Dikarya</taxon>
        <taxon>Ascomycota</taxon>
        <taxon>Pezizomycotina</taxon>
        <taxon>Sordariomycetes</taxon>
        <taxon>Sordariomycetidae</taxon>
        <taxon>Sordariales</taxon>
        <taxon>Podosporaceae</taxon>
        <taxon>Podospora</taxon>
    </lineage>
</organism>
<evidence type="ECO:0000256" key="1">
    <source>
        <dbReference type="SAM" id="SignalP"/>
    </source>
</evidence>
<dbReference type="InterPro" id="IPR057328">
    <property type="entry name" value="RNaseT2L_C"/>
</dbReference>
<feature type="signal peptide" evidence="1">
    <location>
        <begin position="1"/>
        <end position="17"/>
    </location>
</feature>
<accession>A0AAN7BN63</accession>
<gene>
    <name evidence="3" type="ORF">QBC38DRAFT_366579</name>
</gene>
<dbReference type="Proteomes" id="UP001301958">
    <property type="component" value="Unassembled WGS sequence"/>
</dbReference>
<feature type="chain" id="PRO_5042983243" description="RNase T2-like C-terminal domain-containing protein" evidence="1">
    <location>
        <begin position="18"/>
        <end position="168"/>
    </location>
</feature>
<evidence type="ECO:0000313" key="3">
    <source>
        <dbReference type="EMBL" id="KAK4226424.1"/>
    </source>
</evidence>
<dbReference type="AlphaFoldDB" id="A0AAN7BN63"/>
<evidence type="ECO:0000259" key="2">
    <source>
        <dbReference type="Pfam" id="PF25488"/>
    </source>
</evidence>
<protein>
    <recommendedName>
        <fullName evidence="2">RNase T2-like C-terminal domain-containing protein</fullName>
    </recommendedName>
</protein>